<feature type="compositionally biased region" description="Low complexity" evidence="2">
    <location>
        <begin position="56"/>
        <end position="69"/>
    </location>
</feature>
<keyword evidence="1" id="KW-0175">Coiled coil</keyword>
<feature type="compositionally biased region" description="Low complexity" evidence="2">
    <location>
        <begin position="329"/>
        <end position="350"/>
    </location>
</feature>
<feature type="coiled-coil region" evidence="1">
    <location>
        <begin position="274"/>
        <end position="318"/>
    </location>
</feature>
<name>A0A8K0UPM6_9AGAR</name>
<sequence>MPDLPDRKTLEGMKRVDLQRLCKDRGLRANLKSESLIDLLLEATKPSSSSQLPRPTRTSSMRIISKSSSGTRQRGFSSSSIIIHDTDEEAEPDDAPPETAGSSQPERDPSVPPPQSSAPLRAPRKAKDSQYKLGVGRPVLAGGSGARTVTRTGSISKPKRAKAPSTSVKPTEEAIQEVDEELEDQQPGPSNPALGRYGNALGLGQPQAGPSGTSYDDPIPTQRDDPQVQPTVLNPVANLDGLRAAIEEMILPIRDQIQTLNTNFDEVARNAAEASSLRSQVASLTNEVTALRLQASRSAQLEAEVKMLRDDIATIRESNSLGSSHIRTESSQTKSSTTSQVLPSSSSSLLGKRHRSPNDSNITGVMEAGEEIDENELAGQVLRPSKKRAKLSVDEVMAGSSRAGSFQPRTPPGRGTDTSLAGAPTSEQGFTIYSGPEVIEDDVDDPPPPTTRLSEFFATPEASGALSGEAGASTARHAFTFTFPDPGFHPVTSTPAANAGPGAGPMPTSTSIPRPEAPTSPTPSPERAGRRSGHAFGSPLLHSPVRQPRGRHPSVPPAASGSSIQTPDQTPQYISPADLMTPPQPSAEPSRGSSTMLGVGMGRPRSSAVGMSSGMVALPVPMPPDTPAPPMKRTMYGTELDADSRFGDFGEDKIAMGFWTGVPPRF</sequence>
<dbReference type="AlphaFoldDB" id="A0A8K0UPM6"/>
<feature type="region of interest" description="Disordered" evidence="2">
    <location>
        <begin position="319"/>
        <end position="363"/>
    </location>
</feature>
<organism evidence="3 4">
    <name type="scientific">Cristinia sonorae</name>
    <dbReference type="NCBI Taxonomy" id="1940300"/>
    <lineage>
        <taxon>Eukaryota</taxon>
        <taxon>Fungi</taxon>
        <taxon>Dikarya</taxon>
        <taxon>Basidiomycota</taxon>
        <taxon>Agaricomycotina</taxon>
        <taxon>Agaricomycetes</taxon>
        <taxon>Agaricomycetidae</taxon>
        <taxon>Agaricales</taxon>
        <taxon>Pleurotineae</taxon>
        <taxon>Stephanosporaceae</taxon>
        <taxon>Cristinia</taxon>
    </lineage>
</organism>
<feature type="compositionally biased region" description="Low complexity" evidence="2">
    <location>
        <begin position="462"/>
        <end position="475"/>
    </location>
</feature>
<dbReference type="OrthoDB" id="3258416at2759"/>
<dbReference type="EMBL" id="JAEVFJ010000015">
    <property type="protein sequence ID" value="KAH8100611.1"/>
    <property type="molecule type" value="Genomic_DNA"/>
</dbReference>
<feature type="region of interest" description="Disordered" evidence="2">
    <location>
        <begin position="42"/>
        <end position="229"/>
    </location>
</feature>
<proteinExistence type="predicted"/>
<reference evidence="3" key="1">
    <citation type="journal article" date="2021" name="New Phytol.">
        <title>Evolutionary innovations through gain and loss of genes in the ectomycorrhizal Boletales.</title>
        <authorList>
            <person name="Wu G."/>
            <person name="Miyauchi S."/>
            <person name="Morin E."/>
            <person name="Kuo A."/>
            <person name="Drula E."/>
            <person name="Varga T."/>
            <person name="Kohler A."/>
            <person name="Feng B."/>
            <person name="Cao Y."/>
            <person name="Lipzen A."/>
            <person name="Daum C."/>
            <person name="Hundley H."/>
            <person name="Pangilinan J."/>
            <person name="Johnson J."/>
            <person name="Barry K."/>
            <person name="LaButti K."/>
            <person name="Ng V."/>
            <person name="Ahrendt S."/>
            <person name="Min B."/>
            <person name="Choi I.G."/>
            <person name="Park H."/>
            <person name="Plett J.M."/>
            <person name="Magnuson J."/>
            <person name="Spatafora J.W."/>
            <person name="Nagy L.G."/>
            <person name="Henrissat B."/>
            <person name="Grigoriev I.V."/>
            <person name="Yang Z.L."/>
            <person name="Xu J."/>
            <person name="Martin F.M."/>
        </authorList>
    </citation>
    <scope>NUCLEOTIDE SEQUENCE</scope>
    <source>
        <strain evidence="3">KKN 215</strain>
    </source>
</reference>
<feature type="region of interest" description="Disordered" evidence="2">
    <location>
        <begin position="376"/>
        <end position="635"/>
    </location>
</feature>
<evidence type="ECO:0000313" key="4">
    <source>
        <dbReference type="Proteomes" id="UP000813824"/>
    </source>
</evidence>
<protein>
    <submittedName>
        <fullName evidence="3">Uncharacterized protein</fullName>
    </submittedName>
</protein>
<feature type="compositionally biased region" description="Acidic residues" evidence="2">
    <location>
        <begin position="86"/>
        <end position="96"/>
    </location>
</feature>
<evidence type="ECO:0000313" key="3">
    <source>
        <dbReference type="EMBL" id="KAH8100611.1"/>
    </source>
</evidence>
<evidence type="ECO:0000256" key="2">
    <source>
        <dbReference type="SAM" id="MobiDB-lite"/>
    </source>
</evidence>
<feature type="compositionally biased region" description="Acidic residues" evidence="2">
    <location>
        <begin position="174"/>
        <end position="184"/>
    </location>
</feature>
<gene>
    <name evidence="3" type="ORF">BXZ70DRAFT_938039</name>
</gene>
<evidence type="ECO:0000256" key="1">
    <source>
        <dbReference type="SAM" id="Coils"/>
    </source>
</evidence>
<feature type="compositionally biased region" description="Polar residues" evidence="2">
    <location>
        <begin position="560"/>
        <end position="573"/>
    </location>
</feature>
<keyword evidence="4" id="KW-1185">Reference proteome</keyword>
<comment type="caution">
    <text evidence="3">The sequence shown here is derived from an EMBL/GenBank/DDBJ whole genome shotgun (WGS) entry which is preliminary data.</text>
</comment>
<feature type="compositionally biased region" description="Pro residues" evidence="2">
    <location>
        <begin position="620"/>
        <end position="630"/>
    </location>
</feature>
<feature type="compositionally biased region" description="Polar residues" evidence="2">
    <location>
        <begin position="70"/>
        <end position="81"/>
    </location>
</feature>
<feature type="compositionally biased region" description="Pro residues" evidence="2">
    <location>
        <begin position="515"/>
        <end position="524"/>
    </location>
</feature>
<accession>A0A8K0UPM6</accession>
<dbReference type="Proteomes" id="UP000813824">
    <property type="component" value="Unassembled WGS sequence"/>
</dbReference>